<evidence type="ECO:0000313" key="26">
    <source>
        <dbReference type="Proteomes" id="UP000324632"/>
    </source>
</evidence>
<keyword evidence="13" id="KW-0443">Lipid metabolism</keyword>
<evidence type="ECO:0000256" key="13">
    <source>
        <dbReference type="ARBA" id="ARBA00023098"/>
    </source>
</evidence>
<evidence type="ECO:0000256" key="19">
    <source>
        <dbReference type="ARBA" id="ARBA00038034"/>
    </source>
</evidence>
<dbReference type="InterPro" id="IPR042099">
    <property type="entry name" value="ANL_N_sf"/>
</dbReference>
<keyword evidence="8" id="KW-0547">Nucleotide-binding</keyword>
<dbReference type="GO" id="GO:0004467">
    <property type="term" value="F:long-chain fatty acid-CoA ligase activity"/>
    <property type="evidence" value="ECO:0007669"/>
    <property type="project" value="UniProtKB-EC"/>
</dbReference>
<dbReference type="InterPro" id="IPR000873">
    <property type="entry name" value="AMP-dep_synth/lig_dom"/>
</dbReference>
<comment type="caution">
    <text evidence="25">The sequence shown here is derived from an EMBL/GenBank/DDBJ whole genome shotgun (WGS) entry which is preliminary data.</text>
</comment>
<evidence type="ECO:0000256" key="9">
    <source>
        <dbReference type="ARBA" id="ARBA00022824"/>
    </source>
</evidence>
<dbReference type="EC" id="6.2.1.3" evidence="16"/>
<sequence length="663" mass="74109">MQQSNKSTEEVLECAELAPAQSLWTTEASGSVQLRIDELCPEQPVTVHQMFMRSVKKYGNLPALATKRGNKWEKITFSEYYHLCRMAAKSFLKLGLERFHGVAILGFNSSEWFISAVGTVFAGGIMTGIYTTNSPDACLYVASDSRANIIVVENQKQLEKILQVKGQLPHLKAIVQYSGYLQEKLPNVYSWEEFMALGREVADQELNDIISSQTANQCCVLIYTSGTTGVPKGVMLSHDNITWTAHHASRAGGMQPAETMQESIVSYLPLSHIAAQIYDLWTGIQWGELVYFAQPDALKGSLLDTLREATPSSHMGVPRVWEKIMEKIKEGISEFGYVKRKLVTWAMSVSLEANQSLTKDEEKSFLFTLADSLVLQKIRAELGFSCCEKFFSGAAPIRSETLQFFLGLNLRLFEAYGMSESSGPHFMSSPRACRFQSCGKVVPGCRYKLANIGADGIGEVCFWGRNVFMGFLNVEDKTKEALDEDGWLNSGDLGRVDEDGFLYITGRIKELIITAGGENIPPVPIEDAVKQELPIISNAMLIGDKRKFLSMLLTLKCTANPKTMEPTDILSYEAVKYCERLGSQVTKVSDITRGIDKLVYQSIEEGIARVNSRATSNAQRIQKWTILEKDFSIFGGELGPTMKLRRPVVLRKYHNEIESFYRE</sequence>
<dbReference type="Gene3D" id="3.40.50.12780">
    <property type="entry name" value="N-terminal domain of ligase-like"/>
    <property type="match status" value="1"/>
</dbReference>
<evidence type="ECO:0000256" key="23">
    <source>
        <dbReference type="ARBA" id="ARBA00049177"/>
    </source>
</evidence>
<evidence type="ECO:0000256" key="22">
    <source>
        <dbReference type="ARBA" id="ARBA00045256"/>
    </source>
</evidence>
<dbReference type="PROSITE" id="PS00455">
    <property type="entry name" value="AMP_BINDING"/>
    <property type="match status" value="1"/>
</dbReference>
<evidence type="ECO:0000256" key="12">
    <source>
        <dbReference type="ARBA" id="ARBA00022848"/>
    </source>
</evidence>
<proteinExistence type="inferred from homology"/>
<keyword evidence="26" id="KW-1185">Reference proteome</keyword>
<comment type="catalytic activity">
    <reaction evidence="18">
        <text>a long-chain fatty acid + ATP + CoA = a long-chain fatty acyl-CoA + AMP + diphosphate</text>
        <dbReference type="Rhea" id="RHEA:15421"/>
        <dbReference type="ChEBI" id="CHEBI:30616"/>
        <dbReference type="ChEBI" id="CHEBI:33019"/>
        <dbReference type="ChEBI" id="CHEBI:57287"/>
        <dbReference type="ChEBI" id="CHEBI:57560"/>
        <dbReference type="ChEBI" id="CHEBI:83139"/>
        <dbReference type="ChEBI" id="CHEBI:456215"/>
        <dbReference type="EC" id="6.2.1.3"/>
    </reaction>
</comment>
<keyword evidence="10" id="KW-0276">Fatty acid metabolism</keyword>
<comment type="similarity">
    <text evidence="19">Belongs to the ATP-dependent AMP-binding enzyme family. Bubblegum subfamily.</text>
</comment>
<keyword evidence="6" id="KW-0597">Phosphoprotein</keyword>
<evidence type="ECO:0000256" key="18">
    <source>
        <dbReference type="ARBA" id="ARBA00036813"/>
    </source>
</evidence>
<dbReference type="GO" id="GO:0005524">
    <property type="term" value="F:ATP binding"/>
    <property type="evidence" value="ECO:0007669"/>
    <property type="project" value="UniProtKB-KW"/>
</dbReference>
<feature type="domain" description="AMP-dependent synthetase/ligase" evidence="24">
    <location>
        <begin position="53"/>
        <end position="472"/>
    </location>
</feature>
<evidence type="ECO:0000259" key="24">
    <source>
        <dbReference type="Pfam" id="PF00501"/>
    </source>
</evidence>
<keyword evidence="14" id="KW-0472">Membrane</keyword>
<keyword evidence="9" id="KW-0256">Endoplasmic reticulum</keyword>
<evidence type="ECO:0000256" key="14">
    <source>
        <dbReference type="ARBA" id="ARBA00023136"/>
    </source>
</evidence>
<evidence type="ECO:0000256" key="6">
    <source>
        <dbReference type="ARBA" id="ARBA00022553"/>
    </source>
</evidence>
<comment type="subcellular location">
    <subcellularLocation>
        <location evidence="2">Cell membrane</location>
    </subcellularLocation>
    <subcellularLocation>
        <location evidence="3">Cytoplasmic vesicle</location>
    </subcellularLocation>
    <subcellularLocation>
        <location evidence="1">Microsome</location>
    </subcellularLocation>
</comment>
<evidence type="ECO:0000256" key="11">
    <source>
        <dbReference type="ARBA" id="ARBA00022840"/>
    </source>
</evidence>
<comment type="catalytic activity">
    <reaction evidence="17">
        <text>(E)-hexadec-2-enoate + ATP + CoA = (2E)-hexadecenoyl-CoA + AMP + diphosphate</text>
        <dbReference type="Rhea" id="RHEA:36139"/>
        <dbReference type="ChEBI" id="CHEBI:30616"/>
        <dbReference type="ChEBI" id="CHEBI:33019"/>
        <dbReference type="ChEBI" id="CHEBI:57287"/>
        <dbReference type="ChEBI" id="CHEBI:61526"/>
        <dbReference type="ChEBI" id="CHEBI:72745"/>
        <dbReference type="ChEBI" id="CHEBI:456215"/>
    </reaction>
</comment>
<evidence type="ECO:0000256" key="5">
    <source>
        <dbReference type="ARBA" id="ARBA00022490"/>
    </source>
</evidence>
<evidence type="ECO:0000256" key="17">
    <source>
        <dbReference type="ARBA" id="ARBA00036716"/>
    </source>
</evidence>
<dbReference type="EMBL" id="SOYY01000002">
    <property type="protein sequence ID" value="KAA0724292.1"/>
    <property type="molecule type" value="Genomic_DNA"/>
</dbReference>
<dbReference type="GO" id="GO:0005886">
    <property type="term" value="C:plasma membrane"/>
    <property type="evidence" value="ECO:0007669"/>
    <property type="project" value="UniProtKB-SubCell"/>
</dbReference>
<dbReference type="CDD" id="cd05933">
    <property type="entry name" value="ACSBG_like"/>
    <property type="match status" value="1"/>
</dbReference>
<keyword evidence="11" id="KW-0067">ATP-binding</keyword>
<evidence type="ECO:0000256" key="8">
    <source>
        <dbReference type="ARBA" id="ARBA00022741"/>
    </source>
</evidence>
<dbReference type="GO" id="GO:0005783">
    <property type="term" value="C:endoplasmic reticulum"/>
    <property type="evidence" value="ECO:0007669"/>
    <property type="project" value="TreeGrafter"/>
</dbReference>
<evidence type="ECO:0000256" key="15">
    <source>
        <dbReference type="ARBA" id="ARBA00023329"/>
    </source>
</evidence>
<accession>A0A5A9PRP6</accession>
<dbReference type="PANTHER" id="PTHR43272">
    <property type="entry name" value="LONG-CHAIN-FATTY-ACID--COA LIGASE"/>
    <property type="match status" value="1"/>
</dbReference>
<dbReference type="InterPro" id="IPR020845">
    <property type="entry name" value="AMP-binding_CS"/>
</dbReference>
<evidence type="ECO:0000256" key="16">
    <source>
        <dbReference type="ARBA" id="ARBA00026121"/>
    </source>
</evidence>
<comment type="function">
    <text evidence="22">Catalyzes the conversion of fatty acids such as long-chain and very long-chain fatty acids to their active form acyl-CoAs for both synthesis of cellular lipids, and degradation via beta-oxidation. Can activate diverse saturated, monosaturated and polyunsaturated fatty acids.</text>
</comment>
<dbReference type="Pfam" id="PF00501">
    <property type="entry name" value="AMP-binding"/>
    <property type="match status" value="1"/>
</dbReference>
<keyword evidence="15" id="KW-0968">Cytoplasmic vesicle</keyword>
<dbReference type="Proteomes" id="UP000324632">
    <property type="component" value="Chromosome 2"/>
</dbReference>
<keyword evidence="5" id="KW-0963">Cytoplasm</keyword>
<evidence type="ECO:0000256" key="10">
    <source>
        <dbReference type="ARBA" id="ARBA00022832"/>
    </source>
</evidence>
<evidence type="ECO:0000256" key="1">
    <source>
        <dbReference type="ARBA" id="ARBA00004144"/>
    </source>
</evidence>
<dbReference type="AlphaFoldDB" id="A0A5A9PRP6"/>
<keyword evidence="12" id="KW-0492">Microsome</keyword>
<organism evidence="25 26">
    <name type="scientific">Triplophysa tibetana</name>
    <dbReference type="NCBI Taxonomy" id="1572043"/>
    <lineage>
        <taxon>Eukaryota</taxon>
        <taxon>Metazoa</taxon>
        <taxon>Chordata</taxon>
        <taxon>Craniata</taxon>
        <taxon>Vertebrata</taxon>
        <taxon>Euteleostomi</taxon>
        <taxon>Actinopterygii</taxon>
        <taxon>Neopterygii</taxon>
        <taxon>Teleostei</taxon>
        <taxon>Ostariophysi</taxon>
        <taxon>Cypriniformes</taxon>
        <taxon>Nemacheilidae</taxon>
        <taxon>Triplophysa</taxon>
    </lineage>
</organism>
<evidence type="ECO:0000256" key="4">
    <source>
        <dbReference type="ARBA" id="ARBA00022475"/>
    </source>
</evidence>
<dbReference type="SUPFAM" id="SSF56801">
    <property type="entry name" value="Acetyl-CoA synthetase-like"/>
    <property type="match status" value="1"/>
</dbReference>
<evidence type="ECO:0000313" key="25">
    <source>
        <dbReference type="EMBL" id="KAA0724292.1"/>
    </source>
</evidence>
<protein>
    <recommendedName>
        <fullName evidence="20">Long-chain-fatty-acid--CoA ligase ACSBG1</fullName>
        <ecNumber evidence="16">6.2.1.3</ecNumber>
    </recommendedName>
    <alternativeName>
        <fullName evidence="21">Acyl-CoA synthetase bubblegum family member 1</fullName>
    </alternativeName>
</protein>
<comment type="catalytic activity">
    <reaction evidence="23">
        <text>hexadecanoate + ATP + CoA = hexadecanoyl-CoA + AMP + diphosphate</text>
        <dbReference type="Rhea" id="RHEA:30751"/>
        <dbReference type="ChEBI" id="CHEBI:7896"/>
        <dbReference type="ChEBI" id="CHEBI:30616"/>
        <dbReference type="ChEBI" id="CHEBI:33019"/>
        <dbReference type="ChEBI" id="CHEBI:57287"/>
        <dbReference type="ChEBI" id="CHEBI:57379"/>
        <dbReference type="ChEBI" id="CHEBI:456215"/>
    </reaction>
</comment>
<dbReference type="PANTHER" id="PTHR43272:SF93">
    <property type="entry name" value="ACYL-COA SYNTHETASE BUBBLEGUM FAMILY MEMBER 1"/>
    <property type="match status" value="1"/>
</dbReference>
<evidence type="ECO:0000256" key="3">
    <source>
        <dbReference type="ARBA" id="ARBA00004541"/>
    </source>
</evidence>
<evidence type="ECO:0000256" key="21">
    <source>
        <dbReference type="ARBA" id="ARBA00043191"/>
    </source>
</evidence>
<dbReference type="Pfam" id="PF23562">
    <property type="entry name" value="AMP-binding_C_3"/>
    <property type="match status" value="1"/>
</dbReference>
<keyword evidence="7 25" id="KW-0436">Ligase</keyword>
<name>A0A5A9PRP6_9TELE</name>
<gene>
    <name evidence="25" type="ORF">E1301_Tti003560</name>
</gene>
<dbReference type="GO" id="GO:0031410">
    <property type="term" value="C:cytoplasmic vesicle"/>
    <property type="evidence" value="ECO:0007669"/>
    <property type="project" value="UniProtKB-SubCell"/>
</dbReference>
<evidence type="ECO:0000256" key="7">
    <source>
        <dbReference type="ARBA" id="ARBA00022598"/>
    </source>
</evidence>
<keyword evidence="4" id="KW-1003">Cell membrane</keyword>
<evidence type="ECO:0000256" key="20">
    <source>
        <dbReference type="ARBA" id="ARBA00040478"/>
    </source>
</evidence>
<reference evidence="25 26" key="1">
    <citation type="journal article" date="2019" name="Mol. Ecol. Resour.">
        <title>Chromosome-level genome assembly of Triplophysa tibetana, a fish adapted to the harsh high-altitude environment of the Tibetan Plateau.</title>
        <authorList>
            <person name="Yang X."/>
            <person name="Liu H."/>
            <person name="Ma Z."/>
            <person name="Zou Y."/>
            <person name="Zou M."/>
            <person name="Mao Y."/>
            <person name="Li X."/>
            <person name="Wang H."/>
            <person name="Chen T."/>
            <person name="Wang W."/>
            <person name="Yang R."/>
        </authorList>
    </citation>
    <scope>NUCLEOTIDE SEQUENCE [LARGE SCALE GENOMIC DNA]</scope>
    <source>
        <strain evidence="25">TTIB1903HZAU</strain>
        <tissue evidence="25">Muscle</tissue>
    </source>
</reference>
<evidence type="ECO:0000256" key="2">
    <source>
        <dbReference type="ARBA" id="ARBA00004236"/>
    </source>
</evidence>